<organism evidence="2 3">
    <name type="scientific">Mucilaginibacter corticis</name>
    <dbReference type="NCBI Taxonomy" id="2597670"/>
    <lineage>
        <taxon>Bacteria</taxon>
        <taxon>Pseudomonadati</taxon>
        <taxon>Bacteroidota</taxon>
        <taxon>Sphingobacteriia</taxon>
        <taxon>Sphingobacteriales</taxon>
        <taxon>Sphingobacteriaceae</taxon>
        <taxon>Mucilaginibacter</taxon>
    </lineage>
</organism>
<dbReference type="AlphaFoldDB" id="A0A556MHG6"/>
<dbReference type="Gene3D" id="2.60.120.260">
    <property type="entry name" value="Galactose-binding domain-like"/>
    <property type="match status" value="1"/>
</dbReference>
<feature type="domain" description="PKD" evidence="1">
    <location>
        <begin position="416"/>
        <end position="482"/>
    </location>
</feature>
<proteinExistence type="predicted"/>
<dbReference type="RefSeq" id="WP_144249320.1">
    <property type="nucleotide sequence ID" value="NZ_VLPK01000003.1"/>
</dbReference>
<dbReference type="InterPro" id="IPR013783">
    <property type="entry name" value="Ig-like_fold"/>
</dbReference>
<feature type="domain" description="PKD" evidence="1">
    <location>
        <begin position="485"/>
        <end position="574"/>
    </location>
</feature>
<dbReference type="PROSITE" id="PS50093">
    <property type="entry name" value="PKD"/>
    <property type="match status" value="3"/>
</dbReference>
<dbReference type="Pfam" id="PF18911">
    <property type="entry name" value="PKD_4"/>
    <property type="match status" value="3"/>
</dbReference>
<dbReference type="NCBIfam" id="TIGR04131">
    <property type="entry name" value="Bac_Flav_CTERM"/>
    <property type="match status" value="1"/>
</dbReference>
<evidence type="ECO:0000313" key="3">
    <source>
        <dbReference type="Proteomes" id="UP000318733"/>
    </source>
</evidence>
<name>A0A556MHG6_9SPHI</name>
<dbReference type="InterPro" id="IPR022409">
    <property type="entry name" value="PKD/Chitinase_dom"/>
</dbReference>
<feature type="domain" description="PKD" evidence="1">
    <location>
        <begin position="316"/>
        <end position="396"/>
    </location>
</feature>
<comment type="caution">
    <text evidence="2">The sequence shown here is derived from an EMBL/GenBank/DDBJ whole genome shotgun (WGS) entry which is preliminary data.</text>
</comment>
<dbReference type="SUPFAM" id="SSF49299">
    <property type="entry name" value="PKD domain"/>
    <property type="match status" value="3"/>
</dbReference>
<protein>
    <submittedName>
        <fullName evidence="2">PKD domain-containing protein</fullName>
    </submittedName>
</protein>
<dbReference type="Proteomes" id="UP000318733">
    <property type="component" value="Unassembled WGS sequence"/>
</dbReference>
<dbReference type="InterPro" id="IPR000601">
    <property type="entry name" value="PKD_dom"/>
</dbReference>
<gene>
    <name evidence="2" type="ORF">FO440_16130</name>
</gene>
<dbReference type="Gene3D" id="2.60.40.10">
    <property type="entry name" value="Immunoglobulins"/>
    <property type="match status" value="5"/>
</dbReference>
<evidence type="ECO:0000313" key="2">
    <source>
        <dbReference type="EMBL" id="TSJ39282.1"/>
    </source>
</evidence>
<dbReference type="InterPro" id="IPR026341">
    <property type="entry name" value="T9SS_type_B"/>
</dbReference>
<dbReference type="SMART" id="SM00089">
    <property type="entry name" value="PKD"/>
    <property type="match status" value="5"/>
</dbReference>
<dbReference type="EMBL" id="VLPK01000003">
    <property type="protein sequence ID" value="TSJ39282.1"/>
    <property type="molecule type" value="Genomic_DNA"/>
</dbReference>
<dbReference type="CDD" id="cd00146">
    <property type="entry name" value="PKD"/>
    <property type="match status" value="3"/>
</dbReference>
<evidence type="ECO:0000259" key="1">
    <source>
        <dbReference type="PROSITE" id="PS50093"/>
    </source>
</evidence>
<reference evidence="2 3" key="1">
    <citation type="submission" date="2019-07" db="EMBL/GenBank/DDBJ databases">
        <authorList>
            <person name="Huq M.A."/>
        </authorList>
    </citation>
    <scope>NUCLEOTIDE SEQUENCE [LARGE SCALE GENOMIC DNA]</scope>
    <source>
        <strain evidence="2 3">MAH-19</strain>
    </source>
</reference>
<dbReference type="InterPro" id="IPR035986">
    <property type="entry name" value="PKD_dom_sf"/>
</dbReference>
<dbReference type="Pfam" id="PF13585">
    <property type="entry name" value="CHU_C"/>
    <property type="match status" value="1"/>
</dbReference>
<sequence length="918" mass="99867">MPECFDSITFYKNLRVIIYASLLLFSFSYQSYAQSLGDPIVHITFGSGVNQYAGALKPDSGITTYQYVHISPEDDFYTIANSTEGMNPGWVRTTDHTGDPNGYMMIVNASYDPGLFYTRTVNGLCGSTTYQFGAFIKNICIGGILPNVTFEIEALDGTPLLSFGTGDIANNNWKQYASTFKTPASANSVVIKMINNAPGGGGNDLAIDDITFSPYGTTIGIAVDQGVKTYCANTPELITIKTTNMLDKGFSQKLQQLVNGVWVDQGIGGTDPSFTFPSPTVAGYYSYRLVKGDAGSINISKCVVASNQIDILVFPPPVAAFSVAETICQGDTSVFKDLSTESVSTIASRKWDFGDGQTSTEENPSHLYKTPGDKTVTLTVSNQNECTETATKIIHVIPYVNVDFDTSTPDCETRAVTFTDKSVSPEGKIISRVWDYGDSTTETKTDNTPFQHIYAKADYYVVKLTIKTDKGCTTTFSKSIKISPLPVVNFTLPKVCYADLSATFTDSTTIADNNIADFTYLWDFGDPNATANNPNTSTLKNPQHYYGQIRQYQVKLTITSADGCVVSTTKTLQVNGSPIPDFDVIKDQPLCANRDVFFVNNSKATIGNITKLIWYFDTTDLSVQEIDNDPHPGKMYRHTYPQTGRTYTVRLEAFTGDADVCHEVKEQTITVLQPPVISFAPPDSVCLNNGPVQLTSIENTGSAGTVAYTGTGVSGTVFDPVVAGLGTFPITCIYTSVNNCADTLTKNITVKPIPTVDAGPDATILAGGATTLHATATGDSVTYSWYPATGLSNSHIPDPVVSLNDDQKYILTVTNAEGCSVTDSLKVKVLQLPVVPNTFTPNNDGVNDTWVIKYLDTYIDCTVDVFNRYGQKVYTSLGYKIPWNGRFNNAELPVGVYYYIINPRHGRKTLSGYVTIIR</sequence>
<accession>A0A556MHG6</accession>
<keyword evidence="3" id="KW-1185">Reference proteome</keyword>
<dbReference type="OrthoDB" id="1652165at2"/>